<dbReference type="EMBL" id="MU853401">
    <property type="protein sequence ID" value="KAK4138493.1"/>
    <property type="molecule type" value="Genomic_DNA"/>
</dbReference>
<reference evidence="2" key="1">
    <citation type="journal article" date="2023" name="Mol. Phylogenet. Evol.">
        <title>Genome-scale phylogeny and comparative genomics of the fungal order Sordariales.</title>
        <authorList>
            <person name="Hensen N."/>
            <person name="Bonometti L."/>
            <person name="Westerberg I."/>
            <person name="Brannstrom I.O."/>
            <person name="Guillou S."/>
            <person name="Cros-Aarteil S."/>
            <person name="Calhoun S."/>
            <person name="Haridas S."/>
            <person name="Kuo A."/>
            <person name="Mondo S."/>
            <person name="Pangilinan J."/>
            <person name="Riley R."/>
            <person name="LaButti K."/>
            <person name="Andreopoulos B."/>
            <person name="Lipzen A."/>
            <person name="Chen C."/>
            <person name="Yan M."/>
            <person name="Daum C."/>
            <person name="Ng V."/>
            <person name="Clum A."/>
            <person name="Steindorff A."/>
            <person name="Ohm R.A."/>
            <person name="Martin F."/>
            <person name="Silar P."/>
            <person name="Natvig D.O."/>
            <person name="Lalanne C."/>
            <person name="Gautier V."/>
            <person name="Ament-Velasquez S.L."/>
            <person name="Kruys A."/>
            <person name="Hutchinson M.I."/>
            <person name="Powell A.J."/>
            <person name="Barry K."/>
            <person name="Miller A.N."/>
            <person name="Grigoriev I.V."/>
            <person name="Debuchy R."/>
            <person name="Gladieux P."/>
            <person name="Hiltunen Thoren M."/>
            <person name="Johannesson H."/>
        </authorList>
    </citation>
    <scope>NUCLEOTIDE SEQUENCE</scope>
    <source>
        <strain evidence="2">CBS 123565</strain>
    </source>
</reference>
<evidence type="ECO:0000256" key="1">
    <source>
        <dbReference type="SAM" id="MobiDB-lite"/>
    </source>
</evidence>
<reference evidence="2" key="2">
    <citation type="submission" date="2023-05" db="EMBL/GenBank/DDBJ databases">
        <authorList>
            <consortium name="Lawrence Berkeley National Laboratory"/>
            <person name="Steindorff A."/>
            <person name="Hensen N."/>
            <person name="Bonometti L."/>
            <person name="Westerberg I."/>
            <person name="Brannstrom I.O."/>
            <person name="Guillou S."/>
            <person name="Cros-Aarteil S."/>
            <person name="Calhoun S."/>
            <person name="Haridas S."/>
            <person name="Kuo A."/>
            <person name="Mondo S."/>
            <person name="Pangilinan J."/>
            <person name="Riley R."/>
            <person name="Labutti K."/>
            <person name="Andreopoulos B."/>
            <person name="Lipzen A."/>
            <person name="Chen C."/>
            <person name="Yanf M."/>
            <person name="Daum C."/>
            <person name="Ng V."/>
            <person name="Clum A."/>
            <person name="Ohm R."/>
            <person name="Martin F."/>
            <person name="Silar P."/>
            <person name="Natvig D."/>
            <person name="Lalanne C."/>
            <person name="Gautier V."/>
            <person name="Ament-Velasquez S.L."/>
            <person name="Kruys A."/>
            <person name="Hutchinson M.I."/>
            <person name="Powell A.J."/>
            <person name="Barry K."/>
            <person name="Miller A.N."/>
            <person name="Grigoriev I.V."/>
            <person name="Debuchy R."/>
            <person name="Gladieux P."/>
            <person name="Thoren M.H."/>
            <person name="Johannesson H."/>
        </authorList>
    </citation>
    <scope>NUCLEOTIDE SEQUENCE</scope>
    <source>
        <strain evidence="2">CBS 123565</strain>
    </source>
</reference>
<name>A0AAN6USZ4_9PEZI</name>
<sequence length="163" mass="17774">MCHGHPRVHSCGHQSVIWHYCPTAVIDLETGYQTTCDFVSFAGSLPSTANCPLKHCDFHNAGNGKWTCCNCGARNSTGWCTSMSPNPRWEQNTISDESEGVNKCDHGCCRNCTKDALPAKSKKKKKASQMDQQDSRDAASVAPADDPQASDNITLDYSGKDDE</sequence>
<dbReference type="AlphaFoldDB" id="A0AAN6USZ4"/>
<proteinExistence type="predicted"/>
<dbReference type="Proteomes" id="UP001304895">
    <property type="component" value="Unassembled WGS sequence"/>
</dbReference>
<evidence type="ECO:0000313" key="3">
    <source>
        <dbReference type="Proteomes" id="UP001304895"/>
    </source>
</evidence>
<organism evidence="2 3">
    <name type="scientific">Trichocladium antarcticum</name>
    <dbReference type="NCBI Taxonomy" id="1450529"/>
    <lineage>
        <taxon>Eukaryota</taxon>
        <taxon>Fungi</taxon>
        <taxon>Dikarya</taxon>
        <taxon>Ascomycota</taxon>
        <taxon>Pezizomycotina</taxon>
        <taxon>Sordariomycetes</taxon>
        <taxon>Sordariomycetidae</taxon>
        <taxon>Sordariales</taxon>
        <taxon>Chaetomiaceae</taxon>
        <taxon>Trichocladium</taxon>
    </lineage>
</organism>
<feature type="region of interest" description="Disordered" evidence="1">
    <location>
        <begin position="117"/>
        <end position="163"/>
    </location>
</feature>
<comment type="caution">
    <text evidence="2">The sequence shown here is derived from an EMBL/GenBank/DDBJ whole genome shotgun (WGS) entry which is preliminary data.</text>
</comment>
<keyword evidence="3" id="KW-1185">Reference proteome</keyword>
<gene>
    <name evidence="2" type="ORF">BT67DRAFT_11273</name>
</gene>
<accession>A0AAN6USZ4</accession>
<protein>
    <submittedName>
        <fullName evidence="2">Uncharacterized protein</fullName>
    </submittedName>
</protein>
<evidence type="ECO:0000313" key="2">
    <source>
        <dbReference type="EMBL" id="KAK4138493.1"/>
    </source>
</evidence>